<dbReference type="SUPFAM" id="SSF52402">
    <property type="entry name" value="Adenine nucleotide alpha hydrolases-like"/>
    <property type="match status" value="1"/>
</dbReference>
<dbReference type="GO" id="GO:0016874">
    <property type="term" value="F:ligase activity"/>
    <property type="evidence" value="ECO:0007669"/>
    <property type="project" value="UniProtKB-KW"/>
</dbReference>
<evidence type="ECO:0000313" key="11">
    <source>
        <dbReference type="EMBL" id="MDR6903852.1"/>
    </source>
</evidence>
<evidence type="ECO:0000256" key="2">
    <source>
        <dbReference type="ARBA" id="ARBA00022598"/>
    </source>
</evidence>
<dbReference type="PANTHER" id="PTHR42914:SF1">
    <property type="entry name" value="7-CYANO-7-DEAZAGUANINE SYNTHASE"/>
    <property type="match status" value="1"/>
</dbReference>
<keyword evidence="2 11" id="KW-0436">Ligase</keyword>
<dbReference type="Proteomes" id="UP001250791">
    <property type="component" value="Unassembled WGS sequence"/>
</dbReference>
<evidence type="ECO:0000256" key="1">
    <source>
        <dbReference type="ARBA" id="ARBA00005061"/>
    </source>
</evidence>
<dbReference type="InterPro" id="IPR014729">
    <property type="entry name" value="Rossmann-like_a/b/a_fold"/>
</dbReference>
<keyword evidence="5" id="KW-0671">Queuosine biosynthesis</keyword>
<comment type="catalytic activity">
    <reaction evidence="10">
        <text>7-carboxy-7-carbaguanine + NH4(+) + 2 ATP = 7-cyano-7-carbaguanine + 2 AMP + 2 diphosphate + 2 H(+)</text>
        <dbReference type="Rhea" id="RHEA:27982"/>
        <dbReference type="ChEBI" id="CHEBI:15378"/>
        <dbReference type="ChEBI" id="CHEBI:28938"/>
        <dbReference type="ChEBI" id="CHEBI:30616"/>
        <dbReference type="ChEBI" id="CHEBI:33019"/>
        <dbReference type="ChEBI" id="CHEBI:45075"/>
        <dbReference type="ChEBI" id="CHEBI:61036"/>
        <dbReference type="ChEBI" id="CHEBI:456215"/>
        <dbReference type="EC" id="6.3.4.20"/>
    </reaction>
</comment>
<keyword evidence="3" id="KW-0479">Metal-binding</keyword>
<keyword evidence="7" id="KW-0067">ATP-binding</keyword>
<protein>
    <recommendedName>
        <fullName evidence="9">7-cyano-7-deazaguanine synthase</fullName>
        <ecNumber evidence="9">6.3.4.20</ecNumber>
    </recommendedName>
</protein>
<comment type="similarity">
    <text evidence="8">Belongs to the QueC family.</text>
</comment>
<organism evidence="11 12">
    <name type="scientific">Rhizobium miluonense</name>
    <dbReference type="NCBI Taxonomy" id="411945"/>
    <lineage>
        <taxon>Bacteria</taxon>
        <taxon>Pseudomonadati</taxon>
        <taxon>Pseudomonadota</taxon>
        <taxon>Alphaproteobacteria</taxon>
        <taxon>Hyphomicrobiales</taxon>
        <taxon>Rhizobiaceae</taxon>
        <taxon>Rhizobium/Agrobacterium group</taxon>
        <taxon>Rhizobium</taxon>
    </lineage>
</organism>
<gene>
    <name evidence="11" type="ORF">J2W52_005485</name>
</gene>
<keyword evidence="12" id="KW-1185">Reference proteome</keyword>
<dbReference type="EC" id="6.3.4.20" evidence="9"/>
<evidence type="ECO:0000256" key="3">
    <source>
        <dbReference type="ARBA" id="ARBA00022723"/>
    </source>
</evidence>
<dbReference type="InterPro" id="IPR018317">
    <property type="entry name" value="QueC"/>
</dbReference>
<proteinExistence type="inferred from homology"/>
<dbReference type="PANTHER" id="PTHR42914">
    <property type="entry name" value="7-CYANO-7-DEAZAGUANINE SYNTHASE"/>
    <property type="match status" value="1"/>
</dbReference>
<keyword evidence="6" id="KW-0862">Zinc</keyword>
<sequence length="216" mass="23059">MPYVLLSGGLDSTVLAAYLAPKVNGLRAIYVNHGQLGAIKEISSADNICTVLGINLKVVDIAGCWPSFSDVAAGRPSPTTSSAIALNAGLVLAMNYVAWAGEKDIYVGIHKDDLIGRPWLIDMFEKYVEASQLIQPSTTGIPPGGDEYVGLTLHFPFKDMTKADIIKTGMNLGVDLMKTQSCQYSTQGACGKCYICDLRRDGFLAAGIPEATFFAT</sequence>
<evidence type="ECO:0000256" key="5">
    <source>
        <dbReference type="ARBA" id="ARBA00022785"/>
    </source>
</evidence>
<dbReference type="RefSeq" id="WP_310235447.1">
    <property type="nucleotide sequence ID" value="NZ_JAVDUP010000010.1"/>
</dbReference>
<evidence type="ECO:0000313" key="12">
    <source>
        <dbReference type="Proteomes" id="UP001250791"/>
    </source>
</evidence>
<keyword evidence="4" id="KW-0547">Nucleotide-binding</keyword>
<name>A0ABU1SZG1_9HYPH</name>
<evidence type="ECO:0000256" key="9">
    <source>
        <dbReference type="ARBA" id="ARBA00039149"/>
    </source>
</evidence>
<evidence type="ECO:0000256" key="6">
    <source>
        <dbReference type="ARBA" id="ARBA00022833"/>
    </source>
</evidence>
<comment type="caution">
    <text evidence="11">The sequence shown here is derived from an EMBL/GenBank/DDBJ whole genome shotgun (WGS) entry which is preliminary data.</text>
</comment>
<evidence type="ECO:0000256" key="10">
    <source>
        <dbReference type="ARBA" id="ARBA00047890"/>
    </source>
</evidence>
<dbReference type="EMBL" id="JAVDUP010000010">
    <property type="protein sequence ID" value="MDR6903852.1"/>
    <property type="molecule type" value="Genomic_DNA"/>
</dbReference>
<dbReference type="Pfam" id="PF06508">
    <property type="entry name" value="QueC"/>
    <property type="match status" value="2"/>
</dbReference>
<accession>A0ABU1SZG1</accession>
<evidence type="ECO:0000256" key="4">
    <source>
        <dbReference type="ARBA" id="ARBA00022741"/>
    </source>
</evidence>
<dbReference type="Gene3D" id="3.40.50.620">
    <property type="entry name" value="HUPs"/>
    <property type="match status" value="1"/>
</dbReference>
<evidence type="ECO:0000256" key="7">
    <source>
        <dbReference type="ARBA" id="ARBA00022840"/>
    </source>
</evidence>
<comment type="pathway">
    <text evidence="1">Purine metabolism; 7-cyano-7-deazaguanine biosynthesis.</text>
</comment>
<reference evidence="11 12" key="1">
    <citation type="submission" date="2023-07" db="EMBL/GenBank/DDBJ databases">
        <title>Sorghum-associated microbial communities from plants grown in Nebraska, USA.</title>
        <authorList>
            <person name="Schachtman D."/>
        </authorList>
    </citation>
    <scope>NUCLEOTIDE SEQUENCE [LARGE SCALE GENOMIC DNA]</scope>
    <source>
        <strain evidence="11 12">3199</strain>
    </source>
</reference>
<evidence type="ECO:0000256" key="8">
    <source>
        <dbReference type="ARBA" id="ARBA00037993"/>
    </source>
</evidence>